<comment type="function">
    <text evidence="9">Parathyroid hormone elevates calcium level by dissolving the salts in bone and preventing their renal excretion. Acts by binding to its receptor, PTH1R, activating G protein-coupled receptor signaling. Stimulates [1-14C]-2-deoxy-D-glucose (2DG) transport and glycogen synthesis in osteoblastic cells.</text>
</comment>
<organism evidence="11 12">
    <name type="scientific">Oryzias melastigma</name>
    <name type="common">Marine medaka</name>
    <dbReference type="NCBI Taxonomy" id="30732"/>
    <lineage>
        <taxon>Eukaryota</taxon>
        <taxon>Metazoa</taxon>
        <taxon>Chordata</taxon>
        <taxon>Craniata</taxon>
        <taxon>Vertebrata</taxon>
        <taxon>Euteleostomi</taxon>
        <taxon>Actinopterygii</taxon>
        <taxon>Neopterygii</taxon>
        <taxon>Teleostei</taxon>
        <taxon>Neoteleostei</taxon>
        <taxon>Acanthomorphata</taxon>
        <taxon>Ovalentaria</taxon>
        <taxon>Atherinomorphae</taxon>
        <taxon>Beloniformes</taxon>
        <taxon>Adrianichthyidae</taxon>
        <taxon>Oryziinae</taxon>
        <taxon>Oryzias</taxon>
    </lineage>
</organism>
<evidence type="ECO:0000256" key="4">
    <source>
        <dbReference type="ARBA" id="ARBA00022135"/>
    </source>
</evidence>
<dbReference type="PANTHER" id="PTHR10541">
    <property type="entry name" value="PARATHYROID HORMONE"/>
    <property type="match status" value="1"/>
</dbReference>
<keyword evidence="8" id="KW-0732">Signal</keyword>
<comment type="caution">
    <text evidence="11">The sequence shown here is derived from an EMBL/GenBank/DDBJ whole genome shotgun (WGS) entry which is preliminary data.</text>
</comment>
<protein>
    <recommendedName>
        <fullName evidence="4">Parathyroid hormone</fullName>
    </recommendedName>
</protein>
<evidence type="ECO:0000256" key="7">
    <source>
        <dbReference type="ARBA" id="ARBA00022702"/>
    </source>
</evidence>
<dbReference type="GO" id="GO:0005179">
    <property type="term" value="F:hormone activity"/>
    <property type="evidence" value="ECO:0007669"/>
    <property type="project" value="UniProtKB-KW"/>
</dbReference>
<comment type="similarity">
    <text evidence="2">Belongs to the parathyroid hormone family.</text>
</comment>
<feature type="region of interest" description="Disordered" evidence="10">
    <location>
        <begin position="86"/>
        <end position="112"/>
    </location>
</feature>
<evidence type="ECO:0000256" key="8">
    <source>
        <dbReference type="ARBA" id="ARBA00022729"/>
    </source>
</evidence>
<evidence type="ECO:0000256" key="2">
    <source>
        <dbReference type="ARBA" id="ARBA00006307"/>
    </source>
</evidence>
<accession>A0A834FMN2</accession>
<reference evidence="11" key="1">
    <citation type="journal article" name="BMC Genomics">
        <title>Long-read sequencing and de novo genome assembly of marine medaka (Oryzias melastigma).</title>
        <authorList>
            <person name="Liang P."/>
            <person name="Saqib H.S.A."/>
            <person name="Ni X."/>
            <person name="Shen Y."/>
        </authorList>
    </citation>
    <scope>NUCLEOTIDE SEQUENCE</scope>
    <source>
        <strain evidence="11">Bigg-433</strain>
    </source>
</reference>
<comment type="subcellular location">
    <subcellularLocation>
        <location evidence="1">Secreted</location>
    </subcellularLocation>
</comment>
<dbReference type="SMART" id="SM00087">
    <property type="entry name" value="PTH"/>
    <property type="match status" value="1"/>
</dbReference>
<dbReference type="GO" id="GO:0005576">
    <property type="term" value="C:extracellular region"/>
    <property type="evidence" value="ECO:0007669"/>
    <property type="project" value="UniProtKB-SubCell"/>
</dbReference>
<evidence type="ECO:0000256" key="3">
    <source>
        <dbReference type="ARBA" id="ARBA00011605"/>
    </source>
</evidence>
<dbReference type="InterPro" id="IPR003625">
    <property type="entry name" value="PTH"/>
</dbReference>
<evidence type="ECO:0000256" key="6">
    <source>
        <dbReference type="ARBA" id="ARBA00022685"/>
    </source>
</evidence>
<evidence type="ECO:0000313" key="11">
    <source>
        <dbReference type="EMBL" id="KAF6737033.1"/>
    </source>
</evidence>
<dbReference type="PROSITE" id="PS00335">
    <property type="entry name" value="PARATHYROID"/>
    <property type="match status" value="1"/>
</dbReference>
<evidence type="ECO:0000256" key="10">
    <source>
        <dbReference type="SAM" id="MobiDB-lite"/>
    </source>
</evidence>
<dbReference type="InterPro" id="IPR001415">
    <property type="entry name" value="PTH/PTH-rel"/>
</dbReference>
<keyword evidence="5" id="KW-0964">Secreted</keyword>
<evidence type="ECO:0000256" key="5">
    <source>
        <dbReference type="ARBA" id="ARBA00022525"/>
    </source>
</evidence>
<dbReference type="Proteomes" id="UP000646548">
    <property type="component" value="Unassembled WGS sequence"/>
</dbReference>
<name>A0A834FMN2_ORYME</name>
<dbReference type="EMBL" id="WKFB01000074">
    <property type="protein sequence ID" value="KAF6737033.1"/>
    <property type="molecule type" value="Genomic_DNA"/>
</dbReference>
<sequence length="138" mass="15856">MRPKSQCDLYQAVENPSSHQIIKICLKSMNYRVLLISLCIMHLSIHCQGRPLSKRTVSEMQLMHNLGQHKQLEDRREWLLMRVRGIHNPAGGPGGGDAEARRRRRLRPEELSGLDGLTAEDIRDALDLLEHLFEPKQT</sequence>
<evidence type="ECO:0000256" key="1">
    <source>
        <dbReference type="ARBA" id="ARBA00004613"/>
    </source>
</evidence>
<dbReference type="PANTHER" id="PTHR10541:SF2">
    <property type="entry name" value="PARATHYROID HORMONE"/>
    <property type="match status" value="1"/>
</dbReference>
<dbReference type="OrthoDB" id="9890537at2759"/>
<evidence type="ECO:0000256" key="9">
    <source>
        <dbReference type="ARBA" id="ARBA00093407"/>
    </source>
</evidence>
<comment type="subunit">
    <text evidence="3">Interacts with PTH1R (via N-terminal extracellular domain).</text>
</comment>
<proteinExistence type="inferred from homology"/>
<keyword evidence="6" id="KW-0165">Cleavage on pair of basic residues</keyword>
<gene>
    <name evidence="11" type="ORF">FQA47_001799</name>
</gene>
<keyword evidence="7" id="KW-0372">Hormone</keyword>
<dbReference type="GO" id="GO:0006874">
    <property type="term" value="P:intracellular calcium ion homeostasis"/>
    <property type="evidence" value="ECO:0007669"/>
    <property type="project" value="InterPro"/>
</dbReference>
<evidence type="ECO:0000313" key="12">
    <source>
        <dbReference type="Proteomes" id="UP000646548"/>
    </source>
</evidence>
<dbReference type="AlphaFoldDB" id="A0A834FMN2"/>